<evidence type="ECO:0000256" key="5">
    <source>
        <dbReference type="ARBA" id="ARBA00023277"/>
    </source>
</evidence>
<dbReference type="EMBL" id="JABEYC010000128">
    <property type="protein sequence ID" value="KAF4982297.1"/>
    <property type="molecule type" value="Genomic_DNA"/>
</dbReference>
<comment type="catalytic activity">
    <reaction evidence="1">
        <text>Hydrolysis of (1-&gt;3)-beta-D-glucosidic linkages in (1-&gt;3)-beta-D-glucans.</text>
        <dbReference type="EC" id="3.2.1.39"/>
    </reaction>
</comment>
<evidence type="ECO:0000259" key="11">
    <source>
        <dbReference type="Pfam" id="PF17652"/>
    </source>
</evidence>
<dbReference type="Gene3D" id="2.70.98.30">
    <property type="entry name" value="Golgi alpha-mannosidase II, domain 4"/>
    <property type="match status" value="1"/>
</dbReference>
<reference evidence="12" key="2">
    <citation type="submission" date="2020-05" db="EMBL/GenBank/DDBJ databases">
        <authorList>
            <person name="Kim H.-S."/>
            <person name="Proctor R.H."/>
            <person name="Brown D.W."/>
        </authorList>
    </citation>
    <scope>NUCLEOTIDE SEQUENCE</scope>
    <source>
        <strain evidence="12">NRRL 22465</strain>
    </source>
</reference>
<evidence type="ECO:0000313" key="12">
    <source>
        <dbReference type="EMBL" id="KAF4982297.1"/>
    </source>
</evidence>
<keyword evidence="13" id="KW-1185">Reference proteome</keyword>
<dbReference type="Gene3D" id="1.20.5.420">
    <property type="entry name" value="Immunoglobulin FC, subunit C"/>
    <property type="match status" value="1"/>
</dbReference>
<organism evidence="12 13">
    <name type="scientific">Fusarium zealandicum</name>
    <dbReference type="NCBI Taxonomy" id="1053134"/>
    <lineage>
        <taxon>Eukaryota</taxon>
        <taxon>Fungi</taxon>
        <taxon>Dikarya</taxon>
        <taxon>Ascomycota</taxon>
        <taxon>Pezizomycotina</taxon>
        <taxon>Sordariomycetes</taxon>
        <taxon>Hypocreomycetidae</taxon>
        <taxon>Hypocreales</taxon>
        <taxon>Nectriaceae</taxon>
        <taxon>Fusarium</taxon>
        <taxon>Fusarium staphyleae species complex</taxon>
    </lineage>
</organism>
<evidence type="ECO:0000256" key="1">
    <source>
        <dbReference type="ARBA" id="ARBA00000382"/>
    </source>
</evidence>
<sequence>MKSHNVLPIWMLWLTQGQGLTLPQVDETSAGSWDESHQEFKRDATDEYEYLTTYAKEDIIPVTETVTLSTSRAATGTALLLPTLSDVEPQTEGFIVTSIDNPLQTEGPLPTSEIPTPTILLQPLKSTTENAEASGLVKMAASNDIFANPIDTSYPLWMFERKTDHPVPRKGITQSGALETNKFYSNLFLETQTGPVFTFPYSVAWAAGAGGAASYGMAISHIEASQRAYGPAQDNNAVEFYSNPIGIQSMIISAKELGKNTVLTTDSIGPFSARAMLSKDSSSAPAISFPLVQGSVFTTAIFNGAMPFIQSSVYFRSMTRVSKDPKANVRKYNFVLEDGTTWRLYAYKTKGDPLDLTVVNNGLASSAKAFYGSIQIAKDSGSSKSEGVLDNGCGIYPTSMKVSGSAVGSKGTYSFTWSKSGHPTGNLWMFALPHHISSFDSTTSSGVRDYKLQTTTKGLATAVGGTTWTMVEPSMPVSMGFAPWSTTSGSKGLSTNAKNIIKPIAQLEISQDMSAQSDVQSMYFAGKALAKFGSIIYVINNLLNDQALAQAGLAKLKQAFALFGSNKQQYPLVYDKAWGGLVSSGSYITGESGVDFGNTYYNDHHFHYGYHVLAAAYIGSMDSKWLTANKAYVNQLIRDFANPSSKDKYFPQFRSFDWYHGHSWAHGLTAFWDGKDQESSSEDLMAAYAMKMWGQVIKDTDMVARANLQMAVMARSMQQYFYYTEDNVAQPSNFIGNKVAGILFENKIHHTTWFGNNIEFIQGIHMLPILPMSNFARTATFVKEEWDTYFSNGRIDKIDNAWKGIIYGNYATIEPKKAWDFFASSKFDSSWLDGGASRTWYLAYAGGEFAHTSLYSG</sequence>
<dbReference type="GO" id="GO:0000272">
    <property type="term" value="P:polysaccharide catabolic process"/>
    <property type="evidence" value="ECO:0007669"/>
    <property type="project" value="UniProtKB-KW"/>
</dbReference>
<dbReference type="Pfam" id="PF17652">
    <property type="entry name" value="Glyco_hydro81C"/>
    <property type="match status" value="1"/>
</dbReference>
<feature type="chain" id="PRO_5034558664" description="glucan endo-1,3-beta-D-glucosidase" evidence="9">
    <location>
        <begin position="20"/>
        <end position="857"/>
    </location>
</feature>
<dbReference type="GO" id="GO:0009986">
    <property type="term" value="C:cell surface"/>
    <property type="evidence" value="ECO:0007669"/>
    <property type="project" value="TreeGrafter"/>
</dbReference>
<name>A0A8H4US28_9HYPO</name>
<dbReference type="FunFam" id="1.10.287.1170:FF:000001">
    <property type="entry name" value="Endo-1,3-beta-glucanase Engl1"/>
    <property type="match status" value="1"/>
</dbReference>
<feature type="domain" description="Glycosyl hydrolase family 81 C-terminal" evidence="11">
    <location>
        <begin position="493"/>
        <end position="842"/>
    </location>
</feature>
<dbReference type="AlphaFoldDB" id="A0A8H4US28"/>
<reference evidence="12" key="1">
    <citation type="journal article" date="2020" name="BMC Genomics">
        <title>Correction to: Identification and distribution of gene clusters required for synthesis of sphingolipid metabolism inhibitors in diverse species of the filamentous fungus Fusarium.</title>
        <authorList>
            <person name="Kim H.S."/>
            <person name="Lohmar J.M."/>
            <person name="Busman M."/>
            <person name="Brown D.W."/>
            <person name="Naumann T.A."/>
            <person name="Divon H.H."/>
            <person name="Lysoe E."/>
            <person name="Uhlig S."/>
            <person name="Proctor R.H."/>
        </authorList>
    </citation>
    <scope>NUCLEOTIDE SEQUENCE</scope>
    <source>
        <strain evidence="12">NRRL 22465</strain>
    </source>
</reference>
<proteinExistence type="inferred from homology"/>
<dbReference type="InterPro" id="IPR040720">
    <property type="entry name" value="GH81_C"/>
</dbReference>
<evidence type="ECO:0000256" key="8">
    <source>
        <dbReference type="ARBA" id="ARBA00023326"/>
    </source>
</evidence>
<keyword evidence="8" id="KW-0624">Polysaccharide degradation</keyword>
<dbReference type="PANTHER" id="PTHR31983:SF0">
    <property type="entry name" value="GLUCAN ENDO-1,3-BETA-D-GLUCOSIDASE 2"/>
    <property type="match status" value="1"/>
</dbReference>
<dbReference type="EC" id="3.2.1.39" evidence="3"/>
<keyword evidence="7" id="KW-0961">Cell wall biogenesis/degradation</keyword>
<dbReference type="PROSITE" id="PS52008">
    <property type="entry name" value="GH81"/>
    <property type="match status" value="1"/>
</dbReference>
<protein>
    <recommendedName>
        <fullName evidence="3">glucan endo-1,3-beta-D-glucosidase</fullName>
        <ecNumber evidence="3">3.2.1.39</ecNumber>
    </recommendedName>
</protein>
<evidence type="ECO:0000256" key="9">
    <source>
        <dbReference type="SAM" id="SignalP"/>
    </source>
</evidence>
<evidence type="ECO:0000256" key="7">
    <source>
        <dbReference type="ARBA" id="ARBA00023316"/>
    </source>
</evidence>
<evidence type="ECO:0000259" key="10">
    <source>
        <dbReference type="Pfam" id="PF03639"/>
    </source>
</evidence>
<comment type="caution">
    <text evidence="12">The sequence shown here is derived from an EMBL/GenBank/DDBJ whole genome shotgun (WGS) entry which is preliminary data.</text>
</comment>
<evidence type="ECO:0000256" key="2">
    <source>
        <dbReference type="ARBA" id="ARBA00010730"/>
    </source>
</evidence>
<evidence type="ECO:0000256" key="3">
    <source>
        <dbReference type="ARBA" id="ARBA00012780"/>
    </source>
</evidence>
<gene>
    <name evidence="12" type="ORF">FZEAL_2046</name>
</gene>
<dbReference type="PANTHER" id="PTHR31983">
    <property type="entry name" value="ENDO-1,3(4)-BETA-GLUCANASE 1"/>
    <property type="match status" value="1"/>
</dbReference>
<keyword evidence="9" id="KW-0732">Signal</keyword>
<keyword evidence="4" id="KW-0378">Hydrolase</keyword>
<dbReference type="GO" id="GO:0042973">
    <property type="term" value="F:glucan endo-1,3-beta-D-glucosidase activity"/>
    <property type="evidence" value="ECO:0007669"/>
    <property type="project" value="UniProtKB-EC"/>
</dbReference>
<evidence type="ECO:0000256" key="4">
    <source>
        <dbReference type="ARBA" id="ARBA00022801"/>
    </source>
</evidence>
<dbReference type="Proteomes" id="UP000635477">
    <property type="component" value="Unassembled WGS sequence"/>
</dbReference>
<keyword evidence="6" id="KW-0326">Glycosidase</keyword>
<keyword evidence="5" id="KW-0119">Carbohydrate metabolism</keyword>
<comment type="similarity">
    <text evidence="2">Belongs to the glycosyl hydrolase 81 family.</text>
</comment>
<evidence type="ECO:0000313" key="13">
    <source>
        <dbReference type="Proteomes" id="UP000635477"/>
    </source>
</evidence>
<dbReference type="GO" id="GO:0071555">
    <property type="term" value="P:cell wall organization"/>
    <property type="evidence" value="ECO:0007669"/>
    <property type="project" value="UniProtKB-KW"/>
</dbReference>
<dbReference type="InterPro" id="IPR040451">
    <property type="entry name" value="GH81_N"/>
</dbReference>
<feature type="signal peptide" evidence="9">
    <location>
        <begin position="1"/>
        <end position="19"/>
    </location>
</feature>
<dbReference type="InterPro" id="IPR005200">
    <property type="entry name" value="Endo-beta-glucanase"/>
</dbReference>
<dbReference type="GO" id="GO:0052861">
    <property type="term" value="F:endo-1,3(4)-beta-glucanase activity"/>
    <property type="evidence" value="ECO:0007669"/>
    <property type="project" value="InterPro"/>
</dbReference>
<dbReference type="OrthoDB" id="4473401at2759"/>
<dbReference type="Pfam" id="PF03639">
    <property type="entry name" value="Glyco_hydro_81"/>
    <property type="match status" value="1"/>
</dbReference>
<dbReference type="Gene3D" id="1.10.287.1170">
    <property type="entry name" value="glycoside hydrolase family 81 endo-[beta] glucanase"/>
    <property type="match status" value="1"/>
</dbReference>
<accession>A0A8H4US28</accession>
<evidence type="ECO:0000256" key="6">
    <source>
        <dbReference type="ARBA" id="ARBA00023295"/>
    </source>
</evidence>
<feature type="domain" description="Glycosyl hydrolase family 81 N-terminal" evidence="10">
    <location>
        <begin position="165"/>
        <end position="485"/>
    </location>
</feature>